<dbReference type="EMBL" id="JACHEU010000009">
    <property type="protein sequence ID" value="MBB6014712.1"/>
    <property type="molecule type" value="Genomic_DNA"/>
</dbReference>
<protein>
    <submittedName>
        <fullName evidence="1">Uncharacterized protein</fullName>
    </submittedName>
</protein>
<name>A0A7W9S5Z3_9HYPH</name>
<comment type="caution">
    <text evidence="1">The sequence shown here is derived from an EMBL/GenBank/DDBJ whole genome shotgun (WGS) entry which is preliminary data.</text>
</comment>
<keyword evidence="2" id="KW-1185">Reference proteome</keyword>
<proteinExistence type="predicted"/>
<reference evidence="1 2" key="1">
    <citation type="submission" date="2020-08" db="EMBL/GenBank/DDBJ databases">
        <title>Genomic Encyclopedia of Type Strains, Phase IV (KMG-IV): sequencing the most valuable type-strain genomes for metagenomic binning, comparative biology and taxonomic classification.</title>
        <authorList>
            <person name="Goeker M."/>
        </authorList>
    </citation>
    <scope>NUCLEOTIDE SEQUENCE [LARGE SCALE GENOMIC DNA]</scope>
    <source>
        <strain evidence="1 2">DSM 11099</strain>
    </source>
</reference>
<gene>
    <name evidence="1" type="ORF">HNR59_004108</name>
</gene>
<sequence>MAIPAGLIDETAKSALKRKMIAIVDALLASDPL</sequence>
<dbReference type="Proteomes" id="UP000533306">
    <property type="component" value="Unassembled WGS sequence"/>
</dbReference>
<evidence type="ECO:0000313" key="2">
    <source>
        <dbReference type="Proteomes" id="UP000533306"/>
    </source>
</evidence>
<accession>A0A7W9S5Z3</accession>
<dbReference type="AlphaFoldDB" id="A0A7W9S5Z3"/>
<organism evidence="1 2">
    <name type="scientific">Aquamicrobium lusatiense</name>
    <dbReference type="NCBI Taxonomy" id="89772"/>
    <lineage>
        <taxon>Bacteria</taxon>
        <taxon>Pseudomonadati</taxon>
        <taxon>Pseudomonadota</taxon>
        <taxon>Alphaproteobacteria</taxon>
        <taxon>Hyphomicrobiales</taxon>
        <taxon>Phyllobacteriaceae</taxon>
        <taxon>Aquamicrobium</taxon>
    </lineage>
</organism>
<evidence type="ECO:0000313" key="1">
    <source>
        <dbReference type="EMBL" id="MBB6014712.1"/>
    </source>
</evidence>